<dbReference type="VEuPathDB" id="CryptoDB:Cvel_28981"/>
<accession>A0A0G4HM40</accession>
<reference evidence="2" key="1">
    <citation type="submission" date="2014-11" db="EMBL/GenBank/DDBJ databases">
        <authorList>
            <person name="Otto D Thomas"/>
            <person name="Naeem Raeece"/>
        </authorList>
    </citation>
    <scope>NUCLEOTIDE SEQUENCE</scope>
</reference>
<dbReference type="AlphaFoldDB" id="A0A0G4HM40"/>
<dbReference type="EMBL" id="CDMZ01003131">
    <property type="protein sequence ID" value="CEM45211.1"/>
    <property type="molecule type" value="Genomic_DNA"/>
</dbReference>
<protein>
    <submittedName>
        <fullName evidence="2">Uncharacterized protein</fullName>
    </submittedName>
</protein>
<gene>
    <name evidence="2" type="ORF">Cvel_28981</name>
</gene>
<name>A0A0G4HM40_9ALVE</name>
<feature type="chain" id="PRO_5005192149" evidence="1">
    <location>
        <begin position="17"/>
        <end position="124"/>
    </location>
</feature>
<keyword evidence="1" id="KW-0732">Signal</keyword>
<proteinExistence type="predicted"/>
<organism evidence="2">
    <name type="scientific">Chromera velia CCMP2878</name>
    <dbReference type="NCBI Taxonomy" id="1169474"/>
    <lineage>
        <taxon>Eukaryota</taxon>
        <taxon>Sar</taxon>
        <taxon>Alveolata</taxon>
        <taxon>Colpodellida</taxon>
        <taxon>Chromeraceae</taxon>
        <taxon>Chromera</taxon>
    </lineage>
</organism>
<sequence>MLRAVLAFLCVALASAASEYCVWTGKTDCSGDSVCVTYTSGECRADTDSSTKFTDKDSKTCVTTYTTTDCSGDSSEVCYAQNECQSLTVLDVSTSWKFSTTSAGRGIAPLFAVLVGSLFVSFSV</sequence>
<feature type="signal peptide" evidence="1">
    <location>
        <begin position="1"/>
        <end position="16"/>
    </location>
</feature>
<evidence type="ECO:0000313" key="2">
    <source>
        <dbReference type="EMBL" id="CEM45211.1"/>
    </source>
</evidence>
<evidence type="ECO:0000256" key="1">
    <source>
        <dbReference type="SAM" id="SignalP"/>
    </source>
</evidence>